<name>A0A2S8FZI9_9BACT</name>
<accession>A0A2S8FZI9</accession>
<protein>
    <submittedName>
        <fullName evidence="3">Aerotolerance regulator BatA</fullName>
    </submittedName>
</protein>
<feature type="transmembrane region" description="Helical" evidence="1">
    <location>
        <begin position="280"/>
        <end position="302"/>
    </location>
</feature>
<dbReference type="SUPFAM" id="SSF53300">
    <property type="entry name" value="vWA-like"/>
    <property type="match status" value="1"/>
</dbReference>
<comment type="caution">
    <text evidence="3">The sequence shown here is derived from an EMBL/GenBank/DDBJ whole genome shotgun (WGS) entry which is preliminary data.</text>
</comment>
<dbReference type="RefSeq" id="WP_105328852.1">
    <property type="nucleotide sequence ID" value="NZ_PUHY01000005.1"/>
</dbReference>
<keyword evidence="1" id="KW-0472">Membrane</keyword>
<gene>
    <name evidence="3" type="ORF">C5Y83_06565</name>
</gene>
<dbReference type="EMBL" id="PUHY01000005">
    <property type="protein sequence ID" value="PQO37603.1"/>
    <property type="molecule type" value="Genomic_DNA"/>
</dbReference>
<evidence type="ECO:0000313" key="4">
    <source>
        <dbReference type="Proteomes" id="UP000238322"/>
    </source>
</evidence>
<feature type="transmembrane region" description="Helical" evidence="1">
    <location>
        <begin position="44"/>
        <end position="70"/>
    </location>
</feature>
<dbReference type="Pfam" id="PF13519">
    <property type="entry name" value="VWA_2"/>
    <property type="match status" value="1"/>
</dbReference>
<proteinExistence type="predicted"/>
<dbReference type="InterPro" id="IPR002035">
    <property type="entry name" value="VWF_A"/>
</dbReference>
<dbReference type="PROSITE" id="PS50234">
    <property type="entry name" value="VWFA"/>
    <property type="match status" value="1"/>
</dbReference>
<keyword evidence="1" id="KW-0812">Transmembrane</keyword>
<sequence length="307" mass="34278">MIGFASPWWLTLQVIPLLLVFWVWTRRSGHIALPLDHGDHQHTAFWPVVLKIAESLPAVLLSVVLFILAVPQQMGVPNEVRSVTNIQFCVDVSLSMNDDFGDKSRYEHAMSEINKFVEYRTGDAFGLSFFGNVVIHWVPLTTDPSALKCSTPFMNPKRPNHPRWLHGTKVGNALLACRDVLKSRAEGDRLIVLISDGVSSDLQEGRAEEVAALLRDENITVIDVHVAAEEVPPEIGTIAMLTGGEVFNPSDPETLERVFERIDELMKVEIERTVGQPMDYFGPFCIAGLSLLGVYLVSLMGLRYTPW</sequence>
<dbReference type="AlphaFoldDB" id="A0A2S8FZI9"/>
<dbReference type="CDD" id="cd00198">
    <property type="entry name" value="vWFA"/>
    <property type="match status" value="1"/>
</dbReference>
<evidence type="ECO:0000259" key="2">
    <source>
        <dbReference type="PROSITE" id="PS50234"/>
    </source>
</evidence>
<organism evidence="3 4">
    <name type="scientific">Blastopirellula marina</name>
    <dbReference type="NCBI Taxonomy" id="124"/>
    <lineage>
        <taxon>Bacteria</taxon>
        <taxon>Pseudomonadati</taxon>
        <taxon>Planctomycetota</taxon>
        <taxon>Planctomycetia</taxon>
        <taxon>Pirellulales</taxon>
        <taxon>Pirellulaceae</taxon>
        <taxon>Blastopirellula</taxon>
    </lineage>
</organism>
<keyword evidence="1" id="KW-1133">Transmembrane helix</keyword>
<reference evidence="3 4" key="1">
    <citation type="submission" date="2018-02" db="EMBL/GenBank/DDBJ databases">
        <title>Comparative genomes isolates from brazilian mangrove.</title>
        <authorList>
            <person name="Araujo J.E."/>
            <person name="Taketani R.G."/>
            <person name="Silva M.C.P."/>
            <person name="Loureco M.V."/>
            <person name="Andreote F.D."/>
        </authorList>
    </citation>
    <scope>NUCLEOTIDE SEQUENCE [LARGE SCALE GENOMIC DNA]</scope>
    <source>
        <strain evidence="3 4">Hex-1 MGV</strain>
    </source>
</reference>
<evidence type="ECO:0000313" key="3">
    <source>
        <dbReference type="EMBL" id="PQO37603.1"/>
    </source>
</evidence>
<dbReference type="InterPro" id="IPR036465">
    <property type="entry name" value="vWFA_dom_sf"/>
</dbReference>
<dbReference type="Gene3D" id="3.40.50.410">
    <property type="entry name" value="von Willebrand factor, type A domain"/>
    <property type="match status" value="1"/>
</dbReference>
<dbReference type="SMART" id="SM00327">
    <property type="entry name" value="VWA"/>
    <property type="match status" value="1"/>
</dbReference>
<feature type="transmembrane region" description="Helical" evidence="1">
    <location>
        <begin position="7"/>
        <end position="24"/>
    </location>
</feature>
<dbReference type="OrthoDB" id="247963at2"/>
<evidence type="ECO:0000256" key="1">
    <source>
        <dbReference type="SAM" id="Phobius"/>
    </source>
</evidence>
<feature type="domain" description="VWFA" evidence="2">
    <location>
        <begin position="85"/>
        <end position="262"/>
    </location>
</feature>
<dbReference type="Proteomes" id="UP000238322">
    <property type="component" value="Unassembled WGS sequence"/>
</dbReference>